<evidence type="ECO:0000256" key="2">
    <source>
        <dbReference type="ARBA" id="ARBA00022475"/>
    </source>
</evidence>
<feature type="transmembrane region" description="Helical" evidence="7">
    <location>
        <begin position="6"/>
        <end position="24"/>
    </location>
</feature>
<evidence type="ECO:0000256" key="4">
    <source>
        <dbReference type="ARBA" id="ARBA00022692"/>
    </source>
</evidence>
<feature type="domain" description="TRAP C4-dicarboxylate transport system permease DctM subunit" evidence="8">
    <location>
        <begin position="1"/>
        <end position="263"/>
    </location>
</feature>
<feature type="transmembrane region" description="Helical" evidence="7">
    <location>
        <begin position="159"/>
        <end position="180"/>
    </location>
</feature>
<feature type="transmembrane region" description="Helical" evidence="7">
    <location>
        <begin position="209"/>
        <end position="228"/>
    </location>
</feature>
<feature type="transmembrane region" description="Helical" evidence="7">
    <location>
        <begin position="83"/>
        <end position="112"/>
    </location>
</feature>
<evidence type="ECO:0000256" key="6">
    <source>
        <dbReference type="ARBA" id="ARBA00023136"/>
    </source>
</evidence>
<reference evidence="9" key="1">
    <citation type="journal article" date="2014" name="Front. Microbiol.">
        <title>High frequency of phylogenetically diverse reductive dehalogenase-homologous genes in deep subseafloor sedimentary metagenomes.</title>
        <authorList>
            <person name="Kawai M."/>
            <person name="Futagami T."/>
            <person name="Toyoda A."/>
            <person name="Takaki Y."/>
            <person name="Nishi S."/>
            <person name="Hori S."/>
            <person name="Arai W."/>
            <person name="Tsubouchi T."/>
            <person name="Morono Y."/>
            <person name="Uchiyama I."/>
            <person name="Ito T."/>
            <person name="Fujiyama A."/>
            <person name="Inagaki F."/>
            <person name="Takami H."/>
        </authorList>
    </citation>
    <scope>NUCLEOTIDE SEQUENCE</scope>
    <source>
        <strain evidence="9">Expedition CK06-06</strain>
    </source>
</reference>
<comment type="caution">
    <text evidence="9">The sequence shown here is derived from an EMBL/GenBank/DDBJ whole genome shotgun (WGS) entry which is preliminary data.</text>
</comment>
<dbReference type="GO" id="GO:0022857">
    <property type="term" value="F:transmembrane transporter activity"/>
    <property type="evidence" value="ECO:0007669"/>
    <property type="project" value="TreeGrafter"/>
</dbReference>
<feature type="transmembrane region" description="Helical" evidence="7">
    <location>
        <begin position="124"/>
        <end position="147"/>
    </location>
</feature>
<dbReference type="PANTHER" id="PTHR33362">
    <property type="entry name" value="SIALIC ACID TRAP TRANSPORTER PERMEASE PROTEIN SIAT-RELATED"/>
    <property type="match status" value="1"/>
</dbReference>
<dbReference type="GO" id="GO:0005886">
    <property type="term" value="C:plasma membrane"/>
    <property type="evidence" value="ECO:0007669"/>
    <property type="project" value="UniProtKB-SubCell"/>
</dbReference>
<organism evidence="9">
    <name type="scientific">marine sediment metagenome</name>
    <dbReference type="NCBI Taxonomy" id="412755"/>
    <lineage>
        <taxon>unclassified sequences</taxon>
        <taxon>metagenomes</taxon>
        <taxon>ecological metagenomes</taxon>
    </lineage>
</organism>
<evidence type="ECO:0000259" key="8">
    <source>
        <dbReference type="Pfam" id="PF06808"/>
    </source>
</evidence>
<keyword evidence="4 7" id="KW-0812">Transmembrane</keyword>
<dbReference type="EMBL" id="BART01021363">
    <property type="protein sequence ID" value="GAG99364.1"/>
    <property type="molecule type" value="Genomic_DNA"/>
</dbReference>
<dbReference type="InterPro" id="IPR004681">
    <property type="entry name" value="TRAP_DctM"/>
</dbReference>
<evidence type="ECO:0000313" key="9">
    <source>
        <dbReference type="EMBL" id="GAG99364.1"/>
    </source>
</evidence>
<evidence type="ECO:0000256" key="3">
    <source>
        <dbReference type="ARBA" id="ARBA00022519"/>
    </source>
</evidence>
<dbReference type="AlphaFoldDB" id="X1BUD7"/>
<sequence>LMMLGLPVAFGFLVVAFIGIFILSGEPGLEKLTSSFVRSVASFSLLPLPLFVLMGEVMFHSGIAPKMMYALDSWLGRLPGRLALLAVGSGTLLATLTGNNMASVAIMGSVLIPDMEKRGYKKPMTLGPILGSGGLAILIPPSGLAVLVGAIGEVSIGKILIGIIIPGLLLALLYAAYIIVRCWLQPSMALPYEVSHVSLRDKMVDTVKYILPLGFIIFMVVGVIFLGVATPTEAAASGAFGTFILAAIYKRLNWQTVKKALTGTP</sequence>
<evidence type="ECO:0000256" key="7">
    <source>
        <dbReference type="SAM" id="Phobius"/>
    </source>
</evidence>
<keyword evidence="2" id="KW-1003">Cell membrane</keyword>
<keyword evidence="3" id="KW-0997">Cell inner membrane</keyword>
<evidence type="ECO:0000256" key="1">
    <source>
        <dbReference type="ARBA" id="ARBA00004429"/>
    </source>
</evidence>
<name>X1BUD7_9ZZZZ</name>
<keyword evidence="5 7" id="KW-1133">Transmembrane helix</keyword>
<protein>
    <recommendedName>
        <fullName evidence="8">TRAP C4-dicarboxylate transport system permease DctM subunit domain-containing protein</fullName>
    </recommendedName>
</protein>
<keyword evidence="6 7" id="KW-0472">Membrane</keyword>
<dbReference type="Pfam" id="PF06808">
    <property type="entry name" value="DctM"/>
    <property type="match status" value="1"/>
</dbReference>
<accession>X1BUD7</accession>
<gene>
    <name evidence="9" type="ORF">S01H4_39441</name>
</gene>
<dbReference type="PANTHER" id="PTHR33362:SF5">
    <property type="entry name" value="C4-DICARBOXYLATE TRAP TRANSPORTER LARGE PERMEASE PROTEIN DCTM"/>
    <property type="match status" value="1"/>
</dbReference>
<comment type="subcellular location">
    <subcellularLocation>
        <location evidence="1">Cell inner membrane</location>
        <topology evidence="1">Multi-pass membrane protein</topology>
    </subcellularLocation>
</comment>
<feature type="transmembrane region" description="Helical" evidence="7">
    <location>
        <begin position="36"/>
        <end position="63"/>
    </location>
</feature>
<evidence type="ECO:0000256" key="5">
    <source>
        <dbReference type="ARBA" id="ARBA00022989"/>
    </source>
</evidence>
<proteinExistence type="predicted"/>
<feature type="non-terminal residue" evidence="9">
    <location>
        <position position="1"/>
    </location>
</feature>
<feature type="transmembrane region" description="Helical" evidence="7">
    <location>
        <begin position="234"/>
        <end position="252"/>
    </location>
</feature>
<dbReference type="InterPro" id="IPR010656">
    <property type="entry name" value="DctM"/>
</dbReference>